<evidence type="ECO:0000313" key="2">
    <source>
        <dbReference type="EMBL" id="CAD40947.1"/>
    </source>
</evidence>
<dbReference type="Proteomes" id="UP000000763">
    <property type="component" value="Chromosome 4"/>
</dbReference>
<dbReference type="PANTHER" id="PTHR33116">
    <property type="entry name" value="REVERSE TRANSCRIPTASE ZINC-BINDING DOMAIN-CONTAINING PROTEIN-RELATED-RELATED"/>
    <property type="match status" value="1"/>
</dbReference>
<name>Q7XUX8_ORYSJ</name>
<dbReference type="Pfam" id="PF13966">
    <property type="entry name" value="zf-RVT"/>
    <property type="match status" value="1"/>
</dbReference>
<dbReference type="PANTHER" id="PTHR33116:SF78">
    <property type="entry name" value="OS12G0587133 PROTEIN"/>
    <property type="match status" value="1"/>
</dbReference>
<dbReference type="AlphaFoldDB" id="Q7XUX8"/>
<evidence type="ECO:0000313" key="3">
    <source>
        <dbReference type="Proteomes" id="UP000000763"/>
    </source>
</evidence>
<reference evidence="3" key="1">
    <citation type="journal article" date="2005" name="Nature">
        <title>The map-based sequence of the rice genome.</title>
        <authorList>
            <consortium name="International rice genome sequencing project (IRGSP)"/>
            <person name="Matsumoto T."/>
            <person name="Wu J."/>
            <person name="Kanamori H."/>
            <person name="Katayose Y."/>
            <person name="Fujisawa M."/>
            <person name="Namiki N."/>
            <person name="Mizuno H."/>
            <person name="Yamamoto K."/>
            <person name="Antonio B.A."/>
            <person name="Baba T."/>
            <person name="Sakata K."/>
            <person name="Nagamura Y."/>
            <person name="Aoki H."/>
            <person name="Arikawa K."/>
            <person name="Arita K."/>
            <person name="Bito T."/>
            <person name="Chiden Y."/>
            <person name="Fujitsuka N."/>
            <person name="Fukunaka R."/>
            <person name="Hamada M."/>
            <person name="Harada C."/>
            <person name="Hayashi A."/>
            <person name="Hijishita S."/>
            <person name="Honda M."/>
            <person name="Hosokawa S."/>
            <person name="Ichikawa Y."/>
            <person name="Idonuma A."/>
            <person name="Iijima M."/>
            <person name="Ikeda M."/>
            <person name="Ikeno M."/>
            <person name="Ito K."/>
            <person name="Ito S."/>
            <person name="Ito T."/>
            <person name="Ito Y."/>
            <person name="Ito Y."/>
            <person name="Iwabuchi A."/>
            <person name="Kamiya K."/>
            <person name="Karasawa W."/>
            <person name="Kurita K."/>
            <person name="Katagiri S."/>
            <person name="Kikuta A."/>
            <person name="Kobayashi H."/>
            <person name="Kobayashi N."/>
            <person name="Machita K."/>
            <person name="Maehara T."/>
            <person name="Masukawa M."/>
            <person name="Mizubayashi T."/>
            <person name="Mukai Y."/>
            <person name="Nagasaki H."/>
            <person name="Nagata Y."/>
            <person name="Naito S."/>
            <person name="Nakashima M."/>
            <person name="Nakama Y."/>
            <person name="Nakamichi Y."/>
            <person name="Nakamura M."/>
            <person name="Meguro A."/>
            <person name="Negishi M."/>
            <person name="Ohta I."/>
            <person name="Ohta T."/>
            <person name="Okamoto M."/>
            <person name="Ono N."/>
            <person name="Saji S."/>
            <person name="Sakaguchi M."/>
            <person name="Sakai K."/>
            <person name="Shibata M."/>
            <person name="Shimokawa T."/>
            <person name="Song J."/>
            <person name="Takazaki Y."/>
            <person name="Terasawa K."/>
            <person name="Tsugane M."/>
            <person name="Tsuji K."/>
            <person name="Ueda S."/>
            <person name="Waki K."/>
            <person name="Yamagata H."/>
            <person name="Yamamoto M."/>
            <person name="Yamamoto S."/>
            <person name="Yamane H."/>
            <person name="Yoshiki S."/>
            <person name="Yoshihara R."/>
            <person name="Yukawa K."/>
            <person name="Zhong H."/>
            <person name="Yano M."/>
            <person name="Yuan Q."/>
            <person name="Ouyang S."/>
            <person name="Liu J."/>
            <person name="Jones K.M."/>
            <person name="Gansberger K."/>
            <person name="Moffat K."/>
            <person name="Hill J."/>
            <person name="Bera J."/>
            <person name="Fadrosh D."/>
            <person name="Jin S."/>
            <person name="Johri S."/>
            <person name="Kim M."/>
            <person name="Overton L."/>
            <person name="Reardon M."/>
            <person name="Tsitrin T."/>
            <person name="Vuong H."/>
            <person name="Weaver B."/>
            <person name="Ciecko A."/>
            <person name="Tallon L."/>
            <person name="Jackson J."/>
            <person name="Pai G."/>
            <person name="Aken S.V."/>
            <person name="Utterback T."/>
            <person name="Reidmuller S."/>
            <person name="Feldblyum T."/>
            <person name="Hsiao J."/>
            <person name="Zismann V."/>
            <person name="Iobst S."/>
            <person name="de Vazeille A.R."/>
            <person name="Buell C.R."/>
            <person name="Ying K."/>
            <person name="Li Y."/>
            <person name="Lu T."/>
            <person name="Huang Y."/>
            <person name="Zhao Q."/>
            <person name="Feng Q."/>
            <person name="Zhang L."/>
            <person name="Zhu J."/>
            <person name="Weng Q."/>
            <person name="Mu J."/>
            <person name="Lu Y."/>
            <person name="Fan D."/>
            <person name="Liu Y."/>
            <person name="Guan J."/>
            <person name="Zhang Y."/>
            <person name="Yu S."/>
            <person name="Liu X."/>
            <person name="Zhang Y."/>
            <person name="Hong G."/>
            <person name="Han B."/>
            <person name="Choisne N."/>
            <person name="Demange N."/>
            <person name="Orjeda G."/>
            <person name="Samain S."/>
            <person name="Cattolico L."/>
            <person name="Pelletier E."/>
            <person name="Couloux A."/>
            <person name="Segurens B."/>
            <person name="Wincker P."/>
            <person name="D'Hont A."/>
            <person name="Scarpelli C."/>
            <person name="Weissenbach J."/>
            <person name="Salanoubat M."/>
            <person name="Quetier F."/>
            <person name="Yu Y."/>
            <person name="Kim H.R."/>
            <person name="Rambo T."/>
            <person name="Currie J."/>
            <person name="Collura K."/>
            <person name="Luo M."/>
            <person name="Yang T."/>
            <person name="Ammiraju J.S.S."/>
            <person name="Engler F."/>
            <person name="Soderlund C."/>
            <person name="Wing R.A."/>
            <person name="Palmer L.E."/>
            <person name="de la Bastide M."/>
            <person name="Spiegel L."/>
            <person name="Nascimento L."/>
            <person name="Zutavern T."/>
            <person name="O'Shaughnessy A."/>
            <person name="Dike S."/>
            <person name="Dedhia N."/>
            <person name="Preston R."/>
            <person name="Balija V."/>
            <person name="McCombie W.R."/>
            <person name="Chow T."/>
            <person name="Chen H."/>
            <person name="Chung M."/>
            <person name="Chen C."/>
            <person name="Shaw J."/>
            <person name="Wu H."/>
            <person name="Hsiao K."/>
            <person name="Chao Y."/>
            <person name="Chu M."/>
            <person name="Cheng C."/>
            <person name="Hour A."/>
            <person name="Lee P."/>
            <person name="Lin S."/>
            <person name="Lin Y."/>
            <person name="Liou J."/>
            <person name="Liu S."/>
            <person name="Hsing Y."/>
            <person name="Raghuvanshi S."/>
            <person name="Mohanty A."/>
            <person name="Bharti A.K."/>
            <person name="Gaur A."/>
            <person name="Gupta V."/>
            <person name="Kumar D."/>
            <person name="Ravi V."/>
            <person name="Vij S."/>
            <person name="Kapur A."/>
            <person name="Khurana P."/>
            <person name="Khurana P."/>
            <person name="Khurana J.P."/>
            <person name="Tyagi A.K."/>
            <person name="Gaikwad K."/>
            <person name="Singh A."/>
            <person name="Dalal V."/>
            <person name="Srivastava S."/>
            <person name="Dixit A."/>
            <person name="Pal A.K."/>
            <person name="Ghazi I.A."/>
            <person name="Yadav M."/>
            <person name="Pandit A."/>
            <person name="Bhargava A."/>
            <person name="Sureshbabu K."/>
            <person name="Batra K."/>
            <person name="Sharma T.R."/>
            <person name="Mohapatra T."/>
            <person name="Singh N.K."/>
            <person name="Messing J."/>
            <person name="Nelson A.B."/>
            <person name="Fuks G."/>
            <person name="Kavchok S."/>
            <person name="Keizer G."/>
            <person name="Linton E."/>
            <person name="Llaca V."/>
            <person name="Song R."/>
            <person name="Tanyolac B."/>
            <person name="Young S."/>
            <person name="Ho-Il K."/>
            <person name="Hahn J.H."/>
            <person name="Sangsakoo G."/>
            <person name="Vanavichit A."/>
            <person name="de Mattos Luiz.A.T."/>
            <person name="Zimmer P.D."/>
            <person name="Malone G."/>
            <person name="Dellagostin O."/>
            <person name="de Oliveira A.C."/>
            <person name="Bevan M."/>
            <person name="Bancroft I."/>
            <person name="Minx P."/>
            <person name="Cordum H."/>
            <person name="Wilson R."/>
            <person name="Cheng Z."/>
            <person name="Jin W."/>
            <person name="Jiang J."/>
            <person name="Leong S.A."/>
            <person name="Iwama H."/>
            <person name="Gojobori T."/>
            <person name="Itoh T."/>
            <person name="Niimura Y."/>
            <person name="Fujii Y."/>
            <person name="Habara T."/>
            <person name="Sakai H."/>
            <person name="Sato Y."/>
            <person name="Wilson G."/>
            <person name="Kumar K."/>
            <person name="McCouch S."/>
            <person name="Juretic N."/>
            <person name="Hoen D."/>
            <person name="Wright S."/>
            <person name="Bruskiewich R."/>
            <person name="Bureau T."/>
            <person name="Miyao A."/>
            <person name="Hirochika H."/>
            <person name="Nishikawa T."/>
            <person name="Kadowaki K."/>
            <person name="Sugiura M."/>
            <person name="Burr B."/>
            <person name="Sasaki T."/>
        </authorList>
    </citation>
    <scope>NUCLEOTIDE SEQUENCE [LARGE SCALE GENOMIC DNA]</scope>
    <source>
        <strain evidence="3">cv. Nipponbare</strain>
    </source>
</reference>
<gene>
    <name evidence="2" type="primary">OSJNBa0027G07.11</name>
</gene>
<proteinExistence type="predicted"/>
<dbReference type="EMBL" id="AL662937">
    <property type="protein sequence ID" value="CAD40947.1"/>
    <property type="molecule type" value="Genomic_DNA"/>
</dbReference>
<sequence>MAAIRCGGIELNEVLEGVPVVRVNFPIKYLGLPLALGRLRKVDLQPVFDKIFGRVASWRVKNMAAAGRTMLESLEQLDKQRRRFLWAGTGDITGGKCKVNLTKTCMPTSQGGLGVLNLDKFTRALRLRWLWHEWKDQTKPWVGLETPCDEIDRNLFAASTNITIGDGNTVRFWESAWIGGRRPKDLMPLVYTISKNRGKSLRQGKEDDAWVQDLKLDSQSSITVDLVEQLVALWEAVRNVHLDVGEPDQITWKFTNNGHYTASSAYHAQCCGVPSTNFNSLIWKAWAPGKCKFHAWLIIQNRVWTSDRLATRGWQNNGCCPLCRRETETALHLVATCRYTKRIWHLISAWVGYQQMDPTEWEEA</sequence>
<evidence type="ECO:0000259" key="1">
    <source>
        <dbReference type="Pfam" id="PF13966"/>
    </source>
</evidence>
<feature type="domain" description="Reverse transcriptase zinc-binding" evidence="1">
    <location>
        <begin position="260"/>
        <end position="344"/>
    </location>
</feature>
<reference evidence="3" key="2">
    <citation type="journal article" date="2008" name="Nucleic Acids Res.">
        <title>The rice annotation project database (RAP-DB): 2008 update.</title>
        <authorList>
            <consortium name="The rice annotation project (RAP)"/>
        </authorList>
    </citation>
    <scope>GENOME REANNOTATION</scope>
    <source>
        <strain evidence="3">cv. Nipponbare</strain>
    </source>
</reference>
<protein>
    <submittedName>
        <fullName evidence="2">OSJNBa0027G07.11 protein</fullName>
    </submittedName>
</protein>
<organism evidence="2 3">
    <name type="scientific">Oryza sativa subsp. japonica</name>
    <name type="common">Rice</name>
    <dbReference type="NCBI Taxonomy" id="39947"/>
    <lineage>
        <taxon>Eukaryota</taxon>
        <taxon>Viridiplantae</taxon>
        <taxon>Streptophyta</taxon>
        <taxon>Embryophyta</taxon>
        <taxon>Tracheophyta</taxon>
        <taxon>Spermatophyta</taxon>
        <taxon>Magnoliopsida</taxon>
        <taxon>Liliopsida</taxon>
        <taxon>Poales</taxon>
        <taxon>Poaceae</taxon>
        <taxon>BOP clade</taxon>
        <taxon>Oryzoideae</taxon>
        <taxon>Oryzeae</taxon>
        <taxon>Oryzinae</taxon>
        <taxon>Oryza</taxon>
        <taxon>Oryza sativa</taxon>
    </lineage>
</organism>
<dbReference type="InterPro" id="IPR026960">
    <property type="entry name" value="RVT-Znf"/>
</dbReference>
<accession>Q7XUX8</accession>